<proteinExistence type="predicted"/>
<accession>A0AA38WBJ8</accession>
<dbReference type="PANTHER" id="PTHR31561">
    <property type="entry name" value="3-KETOACYL-COA SYNTHASE"/>
    <property type="match status" value="1"/>
</dbReference>
<dbReference type="SUPFAM" id="SSF53901">
    <property type="entry name" value="Thiolase-like"/>
    <property type="match status" value="1"/>
</dbReference>
<keyword evidence="2" id="KW-1185">Reference proteome</keyword>
<reference evidence="1" key="1">
    <citation type="submission" date="2023-03" db="EMBL/GenBank/DDBJ databases">
        <title>Chromosome-scale reference genome and RAD-based genetic map of yellow starthistle (Centaurea solstitialis) reveal putative structural variation and QTLs associated with invader traits.</title>
        <authorList>
            <person name="Reatini B."/>
            <person name="Cang F.A."/>
            <person name="Jiang Q."/>
            <person name="Mckibben M.T.W."/>
            <person name="Barker M.S."/>
            <person name="Rieseberg L.H."/>
            <person name="Dlugosch K.M."/>
        </authorList>
    </citation>
    <scope>NUCLEOTIDE SEQUENCE</scope>
    <source>
        <strain evidence="1">CAN-66</strain>
        <tissue evidence="1">Leaf</tissue>
    </source>
</reference>
<dbReference type="GO" id="GO:0016747">
    <property type="term" value="F:acyltransferase activity, transferring groups other than amino-acyl groups"/>
    <property type="evidence" value="ECO:0007669"/>
    <property type="project" value="InterPro"/>
</dbReference>
<dbReference type="Proteomes" id="UP001172457">
    <property type="component" value="Chromosome 4"/>
</dbReference>
<dbReference type="AlphaFoldDB" id="A0AA38WBJ8"/>
<dbReference type="EMBL" id="JARYMX010000004">
    <property type="protein sequence ID" value="KAJ9554402.1"/>
    <property type="molecule type" value="Genomic_DNA"/>
</dbReference>
<dbReference type="GO" id="GO:0006633">
    <property type="term" value="P:fatty acid biosynthetic process"/>
    <property type="evidence" value="ECO:0007669"/>
    <property type="project" value="InterPro"/>
</dbReference>
<sequence>MCSSILPLEEKIPYGFLVLTKKFFNQSSEIYVKNFGKVIQHYCRPASGKPVIMEIAKNLKLIEEEIEAPLMTLHRFGNQCSSSLWYELAYMFWGGLQVGMRSGSKALFGKHKLVHPNMYQEASLSASFLKRYFE</sequence>
<organism evidence="1 2">
    <name type="scientific">Centaurea solstitialis</name>
    <name type="common">yellow star-thistle</name>
    <dbReference type="NCBI Taxonomy" id="347529"/>
    <lineage>
        <taxon>Eukaryota</taxon>
        <taxon>Viridiplantae</taxon>
        <taxon>Streptophyta</taxon>
        <taxon>Embryophyta</taxon>
        <taxon>Tracheophyta</taxon>
        <taxon>Spermatophyta</taxon>
        <taxon>Magnoliopsida</taxon>
        <taxon>eudicotyledons</taxon>
        <taxon>Gunneridae</taxon>
        <taxon>Pentapetalae</taxon>
        <taxon>asterids</taxon>
        <taxon>campanulids</taxon>
        <taxon>Asterales</taxon>
        <taxon>Asteraceae</taxon>
        <taxon>Carduoideae</taxon>
        <taxon>Cardueae</taxon>
        <taxon>Centaureinae</taxon>
        <taxon>Centaurea</taxon>
    </lineage>
</organism>
<dbReference type="InterPro" id="IPR016039">
    <property type="entry name" value="Thiolase-like"/>
</dbReference>
<dbReference type="GO" id="GO:0016020">
    <property type="term" value="C:membrane"/>
    <property type="evidence" value="ECO:0007669"/>
    <property type="project" value="InterPro"/>
</dbReference>
<name>A0AA38WBJ8_9ASTR</name>
<protein>
    <submittedName>
        <fullName evidence="1">Uncharacterized protein</fullName>
    </submittedName>
</protein>
<dbReference type="Gene3D" id="3.40.47.10">
    <property type="match status" value="1"/>
</dbReference>
<evidence type="ECO:0000313" key="2">
    <source>
        <dbReference type="Proteomes" id="UP001172457"/>
    </source>
</evidence>
<gene>
    <name evidence="1" type="ORF">OSB04_018447</name>
</gene>
<dbReference type="InterPro" id="IPR012392">
    <property type="entry name" value="3-ktacl-CoA_syn"/>
</dbReference>
<evidence type="ECO:0000313" key="1">
    <source>
        <dbReference type="EMBL" id="KAJ9554402.1"/>
    </source>
</evidence>
<comment type="caution">
    <text evidence="1">The sequence shown here is derived from an EMBL/GenBank/DDBJ whole genome shotgun (WGS) entry which is preliminary data.</text>
</comment>